<feature type="transmembrane region" description="Helical" evidence="1">
    <location>
        <begin position="92"/>
        <end position="110"/>
    </location>
</feature>
<evidence type="ECO:0000313" key="3">
    <source>
        <dbReference type="EMBL" id="AIK96977.1"/>
    </source>
</evidence>
<proteinExistence type="predicted"/>
<dbReference type="InterPro" id="IPR036938">
    <property type="entry name" value="PAP2/HPO_sf"/>
</dbReference>
<feature type="transmembrane region" description="Helical" evidence="1">
    <location>
        <begin position="116"/>
        <end position="136"/>
    </location>
</feature>
<dbReference type="KEGG" id="paca:ID47_09920"/>
<name>A0A077AUY7_9PROT</name>
<gene>
    <name evidence="3" type="ORF">ID47_09920</name>
</gene>
<dbReference type="eggNOG" id="COG0671">
    <property type="taxonomic scope" value="Bacteria"/>
</dbReference>
<feature type="transmembrane region" description="Helical" evidence="1">
    <location>
        <begin position="7"/>
        <end position="28"/>
    </location>
</feature>
<feature type="transmembrane region" description="Helical" evidence="1">
    <location>
        <begin position="34"/>
        <end position="54"/>
    </location>
</feature>
<protein>
    <recommendedName>
        <fullName evidence="2">Phosphatidic acid phosphatase type 2/haloperoxidase domain-containing protein</fullName>
    </recommendedName>
</protein>
<dbReference type="SUPFAM" id="SSF48317">
    <property type="entry name" value="Acid phosphatase/Vanadium-dependent haloperoxidase"/>
    <property type="match status" value="1"/>
</dbReference>
<keyword evidence="1" id="KW-0812">Transmembrane</keyword>
<keyword evidence="1" id="KW-0472">Membrane</keyword>
<reference evidence="3 4" key="1">
    <citation type="submission" date="2014-07" db="EMBL/GenBank/DDBJ databases">
        <title>Comparative genomic insights into amoeba endosymbionts belonging to the families of Holosporaceae and Candidatus Midichloriaceae within Rickettsiales.</title>
        <authorList>
            <person name="Wang Z."/>
            <person name="Wu M."/>
        </authorList>
    </citation>
    <scope>NUCLEOTIDE SEQUENCE [LARGE SCALE GENOMIC DNA]</scope>
    <source>
        <strain evidence="3">PRA3</strain>
    </source>
</reference>
<dbReference type="InterPro" id="IPR000326">
    <property type="entry name" value="PAP2/HPO"/>
</dbReference>
<feature type="domain" description="Phosphatidic acid phosphatase type 2/haloperoxidase" evidence="2">
    <location>
        <begin position="33"/>
        <end position="134"/>
    </location>
</feature>
<dbReference type="HOGENOM" id="CLU_1109828_0_0_5"/>
<dbReference type="Proteomes" id="UP000028926">
    <property type="component" value="Chromosome"/>
</dbReference>
<feature type="transmembrane region" description="Helical" evidence="1">
    <location>
        <begin position="199"/>
        <end position="217"/>
    </location>
</feature>
<feature type="transmembrane region" description="Helical" evidence="1">
    <location>
        <begin position="145"/>
        <end position="161"/>
    </location>
</feature>
<evidence type="ECO:0000259" key="2">
    <source>
        <dbReference type="SMART" id="SM00014"/>
    </source>
</evidence>
<organism evidence="3 4">
    <name type="scientific">Candidatus Odyssella acanthamoebae</name>
    <dbReference type="NCBI Taxonomy" id="91604"/>
    <lineage>
        <taxon>Bacteria</taxon>
        <taxon>Pseudomonadati</taxon>
        <taxon>Pseudomonadota</taxon>
        <taxon>Alphaproteobacteria</taxon>
        <taxon>Holosporales</taxon>
        <taxon>Candidatus Paracaedibacteraceae</taxon>
        <taxon>Candidatus Odyssella</taxon>
    </lineage>
</organism>
<keyword evidence="4" id="KW-1185">Reference proteome</keyword>
<accession>A0A077AUY7</accession>
<keyword evidence="1" id="KW-1133">Transmembrane helix</keyword>
<dbReference type="Gene3D" id="1.20.144.10">
    <property type="entry name" value="Phosphatidic acid phosphatase type 2/haloperoxidase"/>
    <property type="match status" value="1"/>
</dbReference>
<dbReference type="EMBL" id="CP008941">
    <property type="protein sequence ID" value="AIK96977.1"/>
    <property type="molecule type" value="Genomic_DNA"/>
</dbReference>
<evidence type="ECO:0000256" key="1">
    <source>
        <dbReference type="SAM" id="Phobius"/>
    </source>
</evidence>
<dbReference type="Pfam" id="PF01569">
    <property type="entry name" value="PAP2"/>
    <property type="match status" value="1"/>
</dbReference>
<dbReference type="STRING" id="91604.ID47_09920"/>
<dbReference type="AlphaFoldDB" id="A0A077AUY7"/>
<dbReference type="RefSeq" id="WP_038465880.1">
    <property type="nucleotide sequence ID" value="NZ_CP008941.1"/>
</dbReference>
<dbReference type="SMART" id="SM00014">
    <property type="entry name" value="acidPPc"/>
    <property type="match status" value="1"/>
</dbReference>
<evidence type="ECO:0000313" key="4">
    <source>
        <dbReference type="Proteomes" id="UP000028926"/>
    </source>
</evidence>
<sequence>MSILSQLFLQSAQFYTLVLIIVIGLVFIDRRIFLRALSIMLFSMVFNTFLKSLFKIPLKAHFKRNWYAFPSGHANTSATFYGYLIHRFKTPLLTLIGGILIIGICWALVHNHYHDWVDVIAAVGFSILLIFIFHWLETTKLFKDNFMLLILIMTVAAYGLVKISPTITSHTAIPLGALMGVTVTAILEKMFGYQSIHPVIDFLIIIVGILGLQALFAKLGLNSYTYTVLEYGLISWWGTYSPHIFAKLKR</sequence>
<dbReference type="OrthoDB" id="7160891at2"/>